<comment type="caution">
    <text evidence="1">The sequence shown here is derived from an EMBL/GenBank/DDBJ whole genome shotgun (WGS) entry which is preliminary data.</text>
</comment>
<proteinExistence type="predicted"/>
<name>A0A9N9K1S1_9GLOM</name>
<dbReference type="AlphaFoldDB" id="A0A9N9K1S1"/>
<organism evidence="1 2">
    <name type="scientific">Dentiscutata erythropus</name>
    <dbReference type="NCBI Taxonomy" id="1348616"/>
    <lineage>
        <taxon>Eukaryota</taxon>
        <taxon>Fungi</taxon>
        <taxon>Fungi incertae sedis</taxon>
        <taxon>Mucoromycota</taxon>
        <taxon>Glomeromycotina</taxon>
        <taxon>Glomeromycetes</taxon>
        <taxon>Diversisporales</taxon>
        <taxon>Gigasporaceae</taxon>
        <taxon>Dentiscutata</taxon>
    </lineage>
</organism>
<evidence type="ECO:0000313" key="2">
    <source>
        <dbReference type="Proteomes" id="UP000789405"/>
    </source>
</evidence>
<accession>A0A9N9K1S1</accession>
<protein>
    <submittedName>
        <fullName evidence="1">18643_t:CDS:1</fullName>
    </submittedName>
</protein>
<sequence length="70" mass="7743">MAYGNPSSVNVPILNAEQQEVSGGPILNVEQQEVPGGRLRPAYNVLPNNQAKLVFLQAFVEQRKLEHEKS</sequence>
<dbReference type="EMBL" id="CAJVPY010042504">
    <property type="protein sequence ID" value="CAG8807388.1"/>
    <property type="molecule type" value="Genomic_DNA"/>
</dbReference>
<gene>
    <name evidence="1" type="ORF">DERYTH_LOCUS24663</name>
</gene>
<keyword evidence="2" id="KW-1185">Reference proteome</keyword>
<dbReference type="Proteomes" id="UP000789405">
    <property type="component" value="Unassembled WGS sequence"/>
</dbReference>
<dbReference type="OrthoDB" id="10387976at2759"/>
<reference evidence="1" key="1">
    <citation type="submission" date="2021-06" db="EMBL/GenBank/DDBJ databases">
        <authorList>
            <person name="Kallberg Y."/>
            <person name="Tangrot J."/>
            <person name="Rosling A."/>
        </authorList>
    </citation>
    <scope>NUCLEOTIDE SEQUENCE</scope>
    <source>
        <strain evidence="1">MA453B</strain>
    </source>
</reference>
<evidence type="ECO:0000313" key="1">
    <source>
        <dbReference type="EMBL" id="CAG8807388.1"/>
    </source>
</evidence>
<feature type="non-terminal residue" evidence="1">
    <location>
        <position position="70"/>
    </location>
</feature>